<dbReference type="Proteomes" id="UP001595443">
    <property type="component" value="Unassembled WGS sequence"/>
</dbReference>
<gene>
    <name evidence="1" type="ORF">ACFOES_19180</name>
</gene>
<proteinExistence type="predicted"/>
<sequence>MSPRSFQPALPCPPEADHAPCPCRALIEERMAPDPKAVLAAFLDLDVTETEIARYFGIPQACIESYLAA</sequence>
<name>A0ABV7AND8_9RHOB</name>
<accession>A0ABV7AND8</accession>
<dbReference type="EMBL" id="JBHRSK010000017">
    <property type="protein sequence ID" value="MFC2970227.1"/>
    <property type="molecule type" value="Genomic_DNA"/>
</dbReference>
<evidence type="ECO:0000313" key="1">
    <source>
        <dbReference type="EMBL" id="MFC2970227.1"/>
    </source>
</evidence>
<reference evidence="2" key="1">
    <citation type="journal article" date="2019" name="Int. J. Syst. Evol. Microbiol.">
        <title>The Global Catalogue of Microorganisms (GCM) 10K type strain sequencing project: providing services to taxonomists for standard genome sequencing and annotation.</title>
        <authorList>
            <consortium name="The Broad Institute Genomics Platform"/>
            <consortium name="The Broad Institute Genome Sequencing Center for Infectious Disease"/>
            <person name="Wu L."/>
            <person name="Ma J."/>
        </authorList>
    </citation>
    <scope>NUCLEOTIDE SEQUENCE [LARGE SCALE GENOMIC DNA]</scope>
    <source>
        <strain evidence="2">KCTC 62192</strain>
    </source>
</reference>
<evidence type="ECO:0000313" key="2">
    <source>
        <dbReference type="Proteomes" id="UP001595443"/>
    </source>
</evidence>
<dbReference type="RefSeq" id="WP_377835002.1">
    <property type="nucleotide sequence ID" value="NZ_JBHRSK010000017.1"/>
</dbReference>
<keyword evidence="2" id="KW-1185">Reference proteome</keyword>
<organism evidence="1 2">
    <name type="scientific">Acidimangrovimonas pyrenivorans</name>
    <dbReference type="NCBI Taxonomy" id="2030798"/>
    <lineage>
        <taxon>Bacteria</taxon>
        <taxon>Pseudomonadati</taxon>
        <taxon>Pseudomonadota</taxon>
        <taxon>Alphaproteobacteria</taxon>
        <taxon>Rhodobacterales</taxon>
        <taxon>Paracoccaceae</taxon>
        <taxon>Acidimangrovimonas</taxon>
    </lineage>
</organism>
<comment type="caution">
    <text evidence="1">The sequence shown here is derived from an EMBL/GenBank/DDBJ whole genome shotgun (WGS) entry which is preliminary data.</text>
</comment>
<protein>
    <submittedName>
        <fullName evidence="1">Uncharacterized protein</fullName>
    </submittedName>
</protein>